<evidence type="ECO:0000313" key="4">
    <source>
        <dbReference type="Proteomes" id="UP001155034"/>
    </source>
</evidence>
<dbReference type="Proteomes" id="UP001155034">
    <property type="component" value="Unassembled WGS sequence"/>
</dbReference>
<dbReference type="AlphaFoldDB" id="A0A9X2R6Z9"/>
<evidence type="ECO:0000256" key="2">
    <source>
        <dbReference type="SAM" id="Phobius"/>
    </source>
</evidence>
<feature type="transmembrane region" description="Helical" evidence="2">
    <location>
        <begin position="50"/>
        <end position="69"/>
    </location>
</feature>
<keyword evidence="2" id="KW-0812">Transmembrane</keyword>
<feature type="transmembrane region" description="Helical" evidence="2">
    <location>
        <begin position="21"/>
        <end position="38"/>
    </location>
</feature>
<evidence type="ECO:0000313" key="3">
    <source>
        <dbReference type="EMBL" id="MCS3864168.1"/>
    </source>
</evidence>
<keyword evidence="2" id="KW-1133">Transmembrane helix</keyword>
<feature type="transmembrane region" description="Helical" evidence="2">
    <location>
        <begin position="199"/>
        <end position="218"/>
    </location>
</feature>
<accession>A0A9X2R6Z9</accession>
<dbReference type="EMBL" id="JANTYZ010000001">
    <property type="protein sequence ID" value="MCS3864168.1"/>
    <property type="molecule type" value="Genomic_DNA"/>
</dbReference>
<proteinExistence type="predicted"/>
<organism evidence="3 4">
    <name type="scientific">Salinibacter ruber</name>
    <dbReference type="NCBI Taxonomy" id="146919"/>
    <lineage>
        <taxon>Bacteria</taxon>
        <taxon>Pseudomonadati</taxon>
        <taxon>Rhodothermota</taxon>
        <taxon>Rhodothermia</taxon>
        <taxon>Rhodothermales</taxon>
        <taxon>Salinibacteraceae</taxon>
        <taxon>Salinibacter</taxon>
    </lineage>
</organism>
<protein>
    <submittedName>
        <fullName evidence="3">Uncharacterized protein</fullName>
    </submittedName>
</protein>
<feature type="transmembrane region" description="Helical" evidence="2">
    <location>
        <begin position="81"/>
        <end position="103"/>
    </location>
</feature>
<feature type="transmembrane region" description="Helical" evidence="2">
    <location>
        <begin position="109"/>
        <end position="128"/>
    </location>
</feature>
<feature type="compositionally biased region" description="Low complexity" evidence="1">
    <location>
        <begin position="275"/>
        <end position="289"/>
    </location>
</feature>
<evidence type="ECO:0000256" key="1">
    <source>
        <dbReference type="SAM" id="MobiDB-lite"/>
    </source>
</evidence>
<feature type="transmembrane region" description="Helical" evidence="2">
    <location>
        <begin position="166"/>
        <end position="187"/>
    </location>
</feature>
<dbReference type="RefSeq" id="WP_259083077.1">
    <property type="nucleotide sequence ID" value="NZ_JANTYZ010000001.1"/>
</dbReference>
<gene>
    <name evidence="3" type="ORF">GGP82_000699</name>
</gene>
<name>A0A9X2R6Z9_9BACT</name>
<feature type="transmembrane region" description="Helical" evidence="2">
    <location>
        <begin position="140"/>
        <end position="160"/>
    </location>
</feature>
<keyword evidence="2" id="KW-0472">Membrane</keyword>
<sequence>MQGLVRRPHYRLVRRLYHRHETLAPLLLFFGGVTWDALTLQRIGALLDNVILGGYLLLLGGAIALTLLDRHGRPLPPSLRALSTWSVGAIQFLTGGLFSAYVIYYTRSASLTTASLFLLVLVGLLLANEWIWSRHQGGHLLIGLYFLAVFCYLTFLLPVVLGTMSFWVFLTSGILNIGVTTGLLLVLRRQGVFVRLRSFLGALCVIALLFGGLTTFYVQHWIPPVPLALEHIGVYHDADRAGDAFVKNVPPGPGFGRGTAMTPSTTPPQTRCTASRPSTPRLPSRRTSPIAGSATCPRATPGWIPTALRIRW</sequence>
<feature type="compositionally biased region" description="Polar residues" evidence="1">
    <location>
        <begin position="261"/>
        <end position="273"/>
    </location>
</feature>
<comment type="caution">
    <text evidence="3">The sequence shown here is derived from an EMBL/GenBank/DDBJ whole genome shotgun (WGS) entry which is preliminary data.</text>
</comment>
<feature type="region of interest" description="Disordered" evidence="1">
    <location>
        <begin position="256"/>
        <end position="295"/>
    </location>
</feature>
<reference evidence="3" key="1">
    <citation type="submission" date="2022-08" db="EMBL/GenBank/DDBJ databases">
        <title>Genomic Encyclopedia of Type Strains, Phase V (KMG-V): Genome sequencing to study the core and pangenomes of soil and plant-associated prokaryotes.</title>
        <authorList>
            <person name="Whitman W."/>
        </authorList>
    </citation>
    <scope>NUCLEOTIDE SEQUENCE</scope>
    <source>
        <strain evidence="3">SP2016B</strain>
    </source>
</reference>